<dbReference type="Pfam" id="PF07714">
    <property type="entry name" value="PK_Tyr_Ser-Thr"/>
    <property type="match status" value="1"/>
</dbReference>
<dbReference type="InterPro" id="IPR001245">
    <property type="entry name" value="Ser-Thr/Tyr_kinase_cat_dom"/>
</dbReference>
<dbReference type="SMART" id="SM00219">
    <property type="entry name" value="TyrKc"/>
    <property type="match status" value="1"/>
</dbReference>
<keyword evidence="22" id="KW-1185">Reference proteome</keyword>
<feature type="domain" description="Protein kinase" evidence="20">
    <location>
        <begin position="98"/>
        <end position="374"/>
    </location>
</feature>
<organism evidence="21 22">
    <name type="scientific">Allacma fusca</name>
    <dbReference type="NCBI Taxonomy" id="39272"/>
    <lineage>
        <taxon>Eukaryota</taxon>
        <taxon>Metazoa</taxon>
        <taxon>Ecdysozoa</taxon>
        <taxon>Arthropoda</taxon>
        <taxon>Hexapoda</taxon>
        <taxon>Collembola</taxon>
        <taxon>Symphypleona</taxon>
        <taxon>Sminthuridae</taxon>
        <taxon>Allacma</taxon>
    </lineage>
</organism>
<dbReference type="PROSITE" id="PS50011">
    <property type="entry name" value="PROTEIN_KINASE_DOM"/>
    <property type="match status" value="1"/>
</dbReference>
<evidence type="ECO:0000256" key="1">
    <source>
        <dbReference type="ARBA" id="ARBA00004251"/>
    </source>
</evidence>
<dbReference type="GO" id="GO:0004714">
    <property type="term" value="F:transmembrane receptor protein tyrosine kinase activity"/>
    <property type="evidence" value="ECO:0007669"/>
    <property type="project" value="UniProtKB-EC"/>
</dbReference>
<dbReference type="AlphaFoldDB" id="A0A8J2K3P3"/>
<evidence type="ECO:0000313" key="22">
    <source>
        <dbReference type="Proteomes" id="UP000708208"/>
    </source>
</evidence>
<dbReference type="GO" id="GO:0043235">
    <property type="term" value="C:receptor complex"/>
    <property type="evidence" value="ECO:0007669"/>
    <property type="project" value="TreeGrafter"/>
</dbReference>
<dbReference type="FunFam" id="3.30.200.20:FF:000117">
    <property type="entry name" value="Tyrosine-protein kinase receptor"/>
    <property type="match status" value="1"/>
</dbReference>
<dbReference type="InterPro" id="IPR050122">
    <property type="entry name" value="RTK"/>
</dbReference>
<evidence type="ECO:0000256" key="3">
    <source>
        <dbReference type="ARBA" id="ARBA00022475"/>
    </source>
</evidence>
<feature type="transmembrane region" description="Helical" evidence="19">
    <location>
        <begin position="12"/>
        <end position="35"/>
    </location>
</feature>
<dbReference type="PROSITE" id="PS00107">
    <property type="entry name" value="PROTEIN_KINASE_ATP"/>
    <property type="match status" value="1"/>
</dbReference>
<keyword evidence="6" id="KW-0732">Signal</keyword>
<keyword evidence="15" id="KW-0325">Glycoprotein</keyword>
<evidence type="ECO:0000256" key="10">
    <source>
        <dbReference type="ARBA" id="ARBA00022989"/>
    </source>
</evidence>
<dbReference type="OrthoDB" id="73209at2759"/>
<dbReference type="EMBL" id="CAJVCH010227937">
    <property type="protein sequence ID" value="CAG7732285.1"/>
    <property type="molecule type" value="Genomic_DNA"/>
</dbReference>
<proteinExistence type="predicted"/>
<keyword evidence="14" id="KW-0675">Receptor</keyword>
<name>A0A8J2K3P3_9HEXA</name>
<comment type="catalytic activity">
    <reaction evidence="16">
        <text>L-tyrosyl-[protein] + ATP = O-phospho-L-tyrosyl-[protein] + ADP + H(+)</text>
        <dbReference type="Rhea" id="RHEA:10596"/>
        <dbReference type="Rhea" id="RHEA-COMP:10136"/>
        <dbReference type="Rhea" id="RHEA-COMP:20101"/>
        <dbReference type="ChEBI" id="CHEBI:15378"/>
        <dbReference type="ChEBI" id="CHEBI:30616"/>
        <dbReference type="ChEBI" id="CHEBI:46858"/>
        <dbReference type="ChEBI" id="CHEBI:61978"/>
        <dbReference type="ChEBI" id="CHEBI:456216"/>
        <dbReference type="EC" id="2.7.10.1"/>
    </reaction>
</comment>
<dbReference type="InterPro" id="IPR008266">
    <property type="entry name" value="Tyr_kinase_AS"/>
</dbReference>
<evidence type="ECO:0000256" key="18">
    <source>
        <dbReference type="SAM" id="MobiDB-lite"/>
    </source>
</evidence>
<evidence type="ECO:0000256" key="9">
    <source>
        <dbReference type="ARBA" id="ARBA00022840"/>
    </source>
</evidence>
<keyword evidence="10 19" id="KW-1133">Transmembrane helix</keyword>
<comment type="caution">
    <text evidence="21">The sequence shown here is derived from an EMBL/GenBank/DDBJ whole genome shotgun (WGS) entry which is preliminary data.</text>
</comment>
<dbReference type="GO" id="GO:0005886">
    <property type="term" value="C:plasma membrane"/>
    <property type="evidence" value="ECO:0007669"/>
    <property type="project" value="UniProtKB-SubCell"/>
</dbReference>
<feature type="binding site" evidence="17">
    <location>
        <position position="132"/>
    </location>
    <ligand>
        <name>ATP</name>
        <dbReference type="ChEBI" id="CHEBI:30616"/>
    </ligand>
</feature>
<dbReference type="Proteomes" id="UP000708208">
    <property type="component" value="Unassembled WGS sequence"/>
</dbReference>
<keyword evidence="9 17" id="KW-0067">ATP-binding</keyword>
<feature type="compositionally biased region" description="Polar residues" evidence="18">
    <location>
        <begin position="458"/>
        <end position="467"/>
    </location>
</feature>
<feature type="compositionally biased region" description="Basic and acidic residues" evidence="18">
    <location>
        <begin position="474"/>
        <end position="483"/>
    </location>
</feature>
<dbReference type="GO" id="GO:0007169">
    <property type="term" value="P:cell surface receptor protein tyrosine kinase signaling pathway"/>
    <property type="evidence" value="ECO:0007669"/>
    <property type="project" value="TreeGrafter"/>
</dbReference>
<evidence type="ECO:0000256" key="7">
    <source>
        <dbReference type="ARBA" id="ARBA00022741"/>
    </source>
</evidence>
<evidence type="ECO:0000256" key="13">
    <source>
        <dbReference type="ARBA" id="ARBA00023157"/>
    </source>
</evidence>
<keyword evidence="12" id="KW-0829">Tyrosine-protein kinase</keyword>
<evidence type="ECO:0000256" key="6">
    <source>
        <dbReference type="ARBA" id="ARBA00022729"/>
    </source>
</evidence>
<evidence type="ECO:0000256" key="5">
    <source>
        <dbReference type="ARBA" id="ARBA00022692"/>
    </source>
</evidence>
<keyword evidence="13" id="KW-1015">Disulfide bond</keyword>
<evidence type="ECO:0000256" key="2">
    <source>
        <dbReference type="ARBA" id="ARBA00011902"/>
    </source>
</evidence>
<evidence type="ECO:0000256" key="11">
    <source>
        <dbReference type="ARBA" id="ARBA00023136"/>
    </source>
</evidence>
<gene>
    <name evidence="21" type="ORF">AFUS01_LOCUS20807</name>
</gene>
<dbReference type="CDD" id="cd05036">
    <property type="entry name" value="PTKc_ALK_LTK"/>
    <property type="match status" value="1"/>
</dbReference>
<sequence>MTEREVAFPLPYLIGLIIFCLVVFAIVGLLCICLYNRYQRQKVALLRRKMLGGPELQLSRLRAQAGPNGVLTEYNPNYEFGGETYNLTDLKEIPRENLQLVKALGQGAFGEVYQGFFKQRAGDSVEMPVAVKTLPELSSNQAEMDFLMEALIMSKFNHANIVHFIGVCFDKHPRFIVLELLAGGDLKTFLRESRPKPERSSPLTMKDLLTCAMDVSKGCRYLEENHFIHRDIAARNCLLTTKGPGRVVKIADFGMARDIYRADYYKKGGKAMLPVKWMPPEAFLDGIFTSKTDVWSFGVLLWEVFSLGYMPYPGRGNQDVMQLVTNGGRLEPPTNCPAPVYGIMTQCWHPIPEERPNFATLLERVGYCLQDPEVVNAPLPVFQRPPSSERDVTLMRPNPTDESSCLRIVHGHRSSTATMGTEPTSPNSSTADYLVPLTPYSFASTTTPGTDTMSTHTLPDSQSTQTLLDEDDQGEKKEKRSEATTESAYPSTKVPSRKSQSPQNGIDTGLTLTPATLKDKTRRPGPYVNVGMQNLDRSDEEIRC</sequence>
<dbReference type="InterPro" id="IPR017441">
    <property type="entry name" value="Protein_kinase_ATP_BS"/>
</dbReference>
<keyword evidence="8" id="KW-0418">Kinase</keyword>
<dbReference type="InterPro" id="IPR020635">
    <property type="entry name" value="Tyr_kinase_cat_dom"/>
</dbReference>
<keyword evidence="7 17" id="KW-0547">Nucleotide-binding</keyword>
<evidence type="ECO:0000256" key="4">
    <source>
        <dbReference type="ARBA" id="ARBA00022679"/>
    </source>
</evidence>
<keyword evidence="4" id="KW-0808">Transferase</keyword>
<evidence type="ECO:0000256" key="17">
    <source>
        <dbReference type="PROSITE-ProRule" id="PRU10141"/>
    </source>
</evidence>
<reference evidence="21" key="1">
    <citation type="submission" date="2021-06" db="EMBL/GenBank/DDBJ databases">
        <authorList>
            <person name="Hodson N. C."/>
            <person name="Mongue J. A."/>
            <person name="Jaron S. K."/>
        </authorList>
    </citation>
    <scope>NUCLEOTIDE SEQUENCE</scope>
</reference>
<dbReference type="GO" id="GO:0045664">
    <property type="term" value="P:regulation of neuron differentiation"/>
    <property type="evidence" value="ECO:0007669"/>
    <property type="project" value="TreeGrafter"/>
</dbReference>
<dbReference type="PANTHER" id="PTHR24416:SF604">
    <property type="entry name" value="RECEPTOR PROTEIN-TYROSINE KINASE"/>
    <property type="match status" value="1"/>
</dbReference>
<dbReference type="PANTHER" id="PTHR24416">
    <property type="entry name" value="TYROSINE-PROTEIN KINASE RECEPTOR"/>
    <property type="match status" value="1"/>
</dbReference>
<evidence type="ECO:0000256" key="19">
    <source>
        <dbReference type="SAM" id="Phobius"/>
    </source>
</evidence>
<dbReference type="GO" id="GO:0005524">
    <property type="term" value="F:ATP binding"/>
    <property type="evidence" value="ECO:0007669"/>
    <property type="project" value="UniProtKB-UniRule"/>
</dbReference>
<dbReference type="EC" id="2.7.10.1" evidence="2"/>
<protein>
    <recommendedName>
        <fullName evidence="2">receptor protein-tyrosine kinase</fullName>
        <ecNumber evidence="2">2.7.10.1</ecNumber>
    </recommendedName>
</protein>
<feature type="region of interest" description="Disordered" evidence="18">
    <location>
        <begin position="380"/>
        <end position="404"/>
    </location>
</feature>
<feature type="compositionally biased region" description="Low complexity" evidence="18">
    <location>
        <begin position="445"/>
        <end position="457"/>
    </location>
</feature>
<keyword evidence="11 19" id="KW-0472">Membrane</keyword>
<comment type="subcellular location">
    <subcellularLocation>
        <location evidence="1">Cell membrane</location>
        <topology evidence="1">Single-pass type I membrane protein</topology>
    </subcellularLocation>
</comment>
<accession>A0A8J2K3P3</accession>
<evidence type="ECO:0000256" key="15">
    <source>
        <dbReference type="ARBA" id="ARBA00023180"/>
    </source>
</evidence>
<evidence type="ECO:0000256" key="16">
    <source>
        <dbReference type="ARBA" id="ARBA00051243"/>
    </source>
</evidence>
<feature type="region of interest" description="Disordered" evidence="18">
    <location>
        <begin position="442"/>
        <end position="544"/>
    </location>
</feature>
<feature type="compositionally biased region" description="Polar residues" evidence="18">
    <location>
        <begin position="484"/>
        <end position="514"/>
    </location>
</feature>
<evidence type="ECO:0000313" key="21">
    <source>
        <dbReference type="EMBL" id="CAG7732285.1"/>
    </source>
</evidence>
<dbReference type="FunFam" id="1.10.510.10:FF:000113">
    <property type="entry name" value="Tyrosine-protein kinase receptor"/>
    <property type="match status" value="1"/>
</dbReference>
<dbReference type="InterPro" id="IPR000719">
    <property type="entry name" value="Prot_kinase_dom"/>
</dbReference>
<keyword evidence="5 19" id="KW-0812">Transmembrane</keyword>
<evidence type="ECO:0000259" key="20">
    <source>
        <dbReference type="PROSITE" id="PS50011"/>
    </source>
</evidence>
<evidence type="ECO:0000256" key="14">
    <source>
        <dbReference type="ARBA" id="ARBA00023170"/>
    </source>
</evidence>
<dbReference type="PROSITE" id="PS00109">
    <property type="entry name" value="PROTEIN_KINASE_TYR"/>
    <property type="match status" value="1"/>
</dbReference>
<keyword evidence="3" id="KW-1003">Cell membrane</keyword>
<evidence type="ECO:0000256" key="12">
    <source>
        <dbReference type="ARBA" id="ARBA00023137"/>
    </source>
</evidence>
<evidence type="ECO:0000256" key="8">
    <source>
        <dbReference type="ARBA" id="ARBA00022777"/>
    </source>
</evidence>